<evidence type="ECO:0000256" key="7">
    <source>
        <dbReference type="SAM" id="MobiDB-lite"/>
    </source>
</evidence>
<feature type="compositionally biased region" description="Low complexity" evidence="7">
    <location>
        <begin position="592"/>
        <end position="613"/>
    </location>
</feature>
<sequence length="952" mass="95611">MRRSFAALLVAACLAPAVPAAAAPSTPARPRTTSAAASTVPDRVTTSTGPLGEVSDDVERLVVELDELPSLPAGSVVHLDPVLAEGFGRATVDVPAEDADEVEGEPVRIYRTAGRVRPNDPAVTAQQRRVLDDSRLFEAWAHTTGAADVVIAVLDTGVDGGHPDLAEKLLPGYDAVARRPGGNVDVNGHGTHVAGIAAAAANNATGIAGACWRCRILPVRVLDDAGYGTDVDIAAGIKWAVDRGAHVINLSLGGPHTTSTLEAGVAYAVSRGRIVVAAAGNESIDASHYHPANSPGVLSVAATSADDPTRRAVYSNFGPTIDLAAPGSHYSTYPTAKIAAGYATLQGTSMATPQVAGVAGLARALDPGLSGAAFTDAAVATAVPVEVPLRAGSGRLDAAALLTRVAGAAPTPSDAPVATADHAYAWLGNTTSIRLLDNDRAGAGDTLDRRSVDLRGTSHGQRRLDDGILAYTPRSWQALGRYHLDYEVCAVTSRRCASAPVTVEVITPPTFQANADTATVVGGTTVTLDVLANDTPHPTHPIDPSTVTIATAPAHGTVSVGGGRVRYTAGSTAGEDRFVYEVRNTAGFTSSAAVTITTTEPPATTEPGPGDPTDPTDPTEPGPIDPTDPTEPGPTDPDGPPAAVPAISSVAPGTARASIDGQPAALGVTAVAGGVRATGAGLDLTLTSTLPPAGSSPLRLDGAGALTVAGPGFAPGSTVALWLSGGPQLLGRGTVGGDGRLALTVSLRGTGVGACARTLHLAGSRADGREVAASLGADVVPDPYPFTDVVRANVHAAAVACAQARGTVHGVSPGVFAPARTVTRGQVAAIVARSHGLSGEGDGGFTDTAGSVHAGPIAAVTRAGWMRGHTDGSFRPGIPVTRGQIAAVLAASLDLDTSDPTSRFTDTAGSVHAGAIAALERHGIVSGGADGRYRPGDPVTRAQAASMLTRAG</sequence>
<proteinExistence type="inferred from homology"/>
<feature type="domain" description="SLH" evidence="9">
    <location>
        <begin position="899"/>
        <end position="952"/>
    </location>
</feature>
<dbReference type="InterPro" id="IPR036852">
    <property type="entry name" value="Peptidase_S8/S53_dom_sf"/>
</dbReference>
<dbReference type="Pfam" id="PF00082">
    <property type="entry name" value="Peptidase_S8"/>
    <property type="match status" value="1"/>
</dbReference>
<keyword evidence="3 5" id="KW-0378">Hydrolase</keyword>
<feature type="compositionally biased region" description="Low complexity" evidence="7">
    <location>
        <begin position="20"/>
        <end position="41"/>
    </location>
</feature>
<dbReference type="Pfam" id="PF00395">
    <property type="entry name" value="SLH"/>
    <property type="match status" value="3"/>
</dbReference>
<feature type="compositionally biased region" description="Pro residues" evidence="7">
    <location>
        <begin position="618"/>
        <end position="643"/>
    </location>
</feature>
<evidence type="ECO:0000256" key="3">
    <source>
        <dbReference type="ARBA" id="ARBA00022801"/>
    </source>
</evidence>
<feature type="active site" description="Charge relay system" evidence="5">
    <location>
        <position position="189"/>
    </location>
</feature>
<dbReference type="InterPro" id="IPR050131">
    <property type="entry name" value="Peptidase_S8_subtilisin-like"/>
</dbReference>
<feature type="active site" description="Charge relay system" evidence="5">
    <location>
        <position position="155"/>
    </location>
</feature>
<dbReference type="PROSITE" id="PS00136">
    <property type="entry name" value="SUBTILASE_ASP"/>
    <property type="match status" value="1"/>
</dbReference>
<feature type="signal peptide" evidence="8">
    <location>
        <begin position="1"/>
        <end position="22"/>
    </location>
</feature>
<keyword evidence="4 5" id="KW-0720">Serine protease</keyword>
<keyword evidence="2 5" id="KW-0645">Protease</keyword>
<dbReference type="InterPro" id="IPR000209">
    <property type="entry name" value="Peptidase_S8/S53_dom"/>
</dbReference>
<dbReference type="SUPFAM" id="SSF52743">
    <property type="entry name" value="Subtilisin-like"/>
    <property type="match status" value="1"/>
</dbReference>
<reference evidence="10" key="2">
    <citation type="submission" date="2020-09" db="EMBL/GenBank/DDBJ databases">
        <authorList>
            <person name="Sun Q."/>
            <person name="Zhou Y."/>
        </authorList>
    </citation>
    <scope>NUCLEOTIDE SEQUENCE</scope>
    <source>
        <strain evidence="10">CGMCC 1.14988</strain>
    </source>
</reference>
<feature type="active site" description="Charge relay system" evidence="5">
    <location>
        <position position="349"/>
    </location>
</feature>
<dbReference type="RefSeq" id="WP_165403754.1">
    <property type="nucleotide sequence ID" value="NZ_BMHA01000001.1"/>
</dbReference>
<evidence type="ECO:0000256" key="6">
    <source>
        <dbReference type="RuleBase" id="RU003355"/>
    </source>
</evidence>
<accession>A0A8J3A7F9</accession>
<dbReference type="InterPro" id="IPR023828">
    <property type="entry name" value="Peptidase_S8_Ser-AS"/>
</dbReference>
<protein>
    <recommendedName>
        <fullName evidence="9">SLH domain-containing protein</fullName>
    </recommendedName>
</protein>
<dbReference type="GO" id="GO:0004252">
    <property type="term" value="F:serine-type endopeptidase activity"/>
    <property type="evidence" value="ECO:0007669"/>
    <property type="project" value="UniProtKB-UniRule"/>
</dbReference>
<feature type="region of interest" description="Disordered" evidence="7">
    <location>
        <begin position="20"/>
        <end position="53"/>
    </location>
</feature>
<evidence type="ECO:0000256" key="8">
    <source>
        <dbReference type="SAM" id="SignalP"/>
    </source>
</evidence>
<name>A0A8J3A7F9_9ACTN</name>
<keyword evidence="11" id="KW-1185">Reference proteome</keyword>
<dbReference type="Pfam" id="PF17963">
    <property type="entry name" value="Big_9"/>
    <property type="match status" value="1"/>
</dbReference>
<reference evidence="10" key="1">
    <citation type="journal article" date="2014" name="Int. J. Syst. Evol. Microbiol.">
        <title>Complete genome sequence of Corynebacterium casei LMG S-19264T (=DSM 44701T), isolated from a smear-ripened cheese.</title>
        <authorList>
            <consortium name="US DOE Joint Genome Institute (JGI-PGF)"/>
            <person name="Walter F."/>
            <person name="Albersmeier A."/>
            <person name="Kalinowski J."/>
            <person name="Ruckert C."/>
        </authorList>
    </citation>
    <scope>NUCLEOTIDE SEQUENCE</scope>
    <source>
        <strain evidence="10">CGMCC 1.14988</strain>
    </source>
</reference>
<dbReference type="InterPro" id="IPR001119">
    <property type="entry name" value="SLH_dom"/>
</dbReference>
<dbReference type="Gene3D" id="3.40.50.200">
    <property type="entry name" value="Peptidase S8/S53 domain"/>
    <property type="match status" value="1"/>
</dbReference>
<evidence type="ECO:0000259" key="9">
    <source>
        <dbReference type="PROSITE" id="PS51272"/>
    </source>
</evidence>
<dbReference type="PRINTS" id="PR00723">
    <property type="entry name" value="SUBTILISIN"/>
</dbReference>
<feature type="region of interest" description="Disordered" evidence="7">
    <location>
        <begin position="591"/>
        <end position="655"/>
    </location>
</feature>
<evidence type="ECO:0000313" key="11">
    <source>
        <dbReference type="Proteomes" id="UP000650511"/>
    </source>
</evidence>
<dbReference type="EMBL" id="BMHA01000001">
    <property type="protein sequence ID" value="GGI02609.1"/>
    <property type="molecule type" value="Genomic_DNA"/>
</dbReference>
<gene>
    <name evidence="10" type="ORF">GCM10011354_00940</name>
</gene>
<dbReference type="InterPro" id="IPR022398">
    <property type="entry name" value="Peptidase_S8_His-AS"/>
</dbReference>
<dbReference type="Gene3D" id="2.60.40.3440">
    <property type="match status" value="1"/>
</dbReference>
<evidence type="ECO:0000256" key="5">
    <source>
        <dbReference type="PROSITE-ProRule" id="PRU01240"/>
    </source>
</evidence>
<dbReference type="InterPro" id="IPR023827">
    <property type="entry name" value="Peptidase_S8_Asp-AS"/>
</dbReference>
<comment type="caution">
    <text evidence="10">The sequence shown here is derived from an EMBL/GenBank/DDBJ whole genome shotgun (WGS) entry which is preliminary data.</text>
</comment>
<organism evidence="10 11">
    <name type="scientific">Egicoccus halophilus</name>
    <dbReference type="NCBI Taxonomy" id="1670830"/>
    <lineage>
        <taxon>Bacteria</taxon>
        <taxon>Bacillati</taxon>
        <taxon>Actinomycetota</taxon>
        <taxon>Nitriliruptoria</taxon>
        <taxon>Egicoccales</taxon>
        <taxon>Egicoccaceae</taxon>
        <taxon>Egicoccus</taxon>
    </lineage>
</organism>
<evidence type="ECO:0000256" key="1">
    <source>
        <dbReference type="ARBA" id="ARBA00011073"/>
    </source>
</evidence>
<dbReference type="InterPro" id="IPR015500">
    <property type="entry name" value="Peptidase_S8_subtilisin-rel"/>
</dbReference>
<comment type="similarity">
    <text evidence="1 5 6">Belongs to the peptidase S8 family.</text>
</comment>
<keyword evidence="8" id="KW-0732">Signal</keyword>
<dbReference type="AlphaFoldDB" id="A0A8J3A7F9"/>
<dbReference type="PROSITE" id="PS00138">
    <property type="entry name" value="SUBTILASE_SER"/>
    <property type="match status" value="1"/>
</dbReference>
<feature type="domain" description="SLH" evidence="9">
    <location>
        <begin position="782"/>
        <end position="845"/>
    </location>
</feature>
<evidence type="ECO:0000256" key="4">
    <source>
        <dbReference type="ARBA" id="ARBA00022825"/>
    </source>
</evidence>
<dbReference type="PANTHER" id="PTHR43806">
    <property type="entry name" value="PEPTIDASE S8"/>
    <property type="match status" value="1"/>
</dbReference>
<dbReference type="PROSITE" id="PS51892">
    <property type="entry name" value="SUBTILASE"/>
    <property type="match status" value="1"/>
</dbReference>
<dbReference type="PANTHER" id="PTHR43806:SF11">
    <property type="entry name" value="CEREVISIN-RELATED"/>
    <property type="match status" value="1"/>
</dbReference>
<dbReference type="PROSITE" id="PS00137">
    <property type="entry name" value="SUBTILASE_HIS"/>
    <property type="match status" value="1"/>
</dbReference>
<dbReference type="PROSITE" id="PS51272">
    <property type="entry name" value="SLH"/>
    <property type="match status" value="2"/>
</dbReference>
<evidence type="ECO:0000313" key="10">
    <source>
        <dbReference type="EMBL" id="GGI02609.1"/>
    </source>
</evidence>
<evidence type="ECO:0000256" key="2">
    <source>
        <dbReference type="ARBA" id="ARBA00022670"/>
    </source>
</evidence>
<dbReference type="GO" id="GO:0006508">
    <property type="term" value="P:proteolysis"/>
    <property type="evidence" value="ECO:0007669"/>
    <property type="project" value="UniProtKB-KW"/>
</dbReference>
<dbReference type="Proteomes" id="UP000650511">
    <property type="component" value="Unassembled WGS sequence"/>
</dbReference>
<feature type="chain" id="PRO_5035205798" description="SLH domain-containing protein" evidence="8">
    <location>
        <begin position="23"/>
        <end position="952"/>
    </location>
</feature>